<evidence type="ECO:0000256" key="4">
    <source>
        <dbReference type="ARBA" id="ARBA00022692"/>
    </source>
</evidence>
<evidence type="ECO:0000256" key="6">
    <source>
        <dbReference type="ARBA" id="ARBA00023136"/>
    </source>
</evidence>
<keyword evidence="4 7" id="KW-0812">Transmembrane</keyword>
<dbReference type="STRING" id="311180.SAMN04488050_103308"/>
<proteinExistence type="inferred from homology"/>
<dbReference type="InterPro" id="IPR011014">
    <property type="entry name" value="MscS_channel_TM-2"/>
</dbReference>
<evidence type="ECO:0000259" key="11">
    <source>
        <dbReference type="Pfam" id="PF21082"/>
    </source>
</evidence>
<dbReference type="InterPro" id="IPR011066">
    <property type="entry name" value="MscS_channel_C_sf"/>
</dbReference>
<comment type="subunit">
    <text evidence="7">Homoheptamer.</text>
</comment>
<dbReference type="Gene3D" id="1.10.287.1260">
    <property type="match status" value="1"/>
</dbReference>
<evidence type="ECO:0000259" key="10">
    <source>
        <dbReference type="Pfam" id="PF00924"/>
    </source>
</evidence>
<keyword evidence="5 7" id="KW-1133">Transmembrane helix</keyword>
<feature type="compositionally biased region" description="Low complexity" evidence="8">
    <location>
        <begin position="28"/>
        <end position="43"/>
    </location>
</feature>
<keyword evidence="6 7" id="KW-0472">Membrane</keyword>
<comment type="similarity">
    <text evidence="2 7">Belongs to the MscS (TC 1.A.23) family.</text>
</comment>
<evidence type="ECO:0000256" key="2">
    <source>
        <dbReference type="ARBA" id="ARBA00008017"/>
    </source>
</evidence>
<evidence type="ECO:0000256" key="8">
    <source>
        <dbReference type="SAM" id="MobiDB-lite"/>
    </source>
</evidence>
<name>A0A1I6RQX8_9RHOB</name>
<dbReference type="Gene3D" id="2.30.30.60">
    <property type="match status" value="1"/>
</dbReference>
<dbReference type="Gene3D" id="3.30.70.100">
    <property type="match status" value="1"/>
</dbReference>
<feature type="region of interest" description="Disordered" evidence="8">
    <location>
        <begin position="483"/>
        <end position="539"/>
    </location>
</feature>
<evidence type="ECO:0000256" key="5">
    <source>
        <dbReference type="ARBA" id="ARBA00022989"/>
    </source>
</evidence>
<feature type="signal peptide" evidence="9">
    <location>
        <begin position="1"/>
        <end position="26"/>
    </location>
</feature>
<dbReference type="Pfam" id="PF00924">
    <property type="entry name" value="MS_channel_2nd"/>
    <property type="match status" value="1"/>
</dbReference>
<evidence type="ECO:0000313" key="12">
    <source>
        <dbReference type="EMBL" id="SFS67127.1"/>
    </source>
</evidence>
<dbReference type="InterPro" id="IPR006685">
    <property type="entry name" value="MscS_channel_2nd"/>
</dbReference>
<accession>A0A1I6RQX8</accession>
<evidence type="ECO:0000313" key="13">
    <source>
        <dbReference type="Proteomes" id="UP000199392"/>
    </source>
</evidence>
<comment type="caution">
    <text evidence="7">Lacks conserved residue(s) required for the propagation of feature annotation.</text>
</comment>
<dbReference type="SUPFAM" id="SSF82861">
    <property type="entry name" value="Mechanosensitive channel protein MscS (YggB), transmembrane region"/>
    <property type="match status" value="1"/>
</dbReference>
<dbReference type="InterPro" id="IPR045275">
    <property type="entry name" value="MscS_archaea/bacteria_type"/>
</dbReference>
<feature type="transmembrane region" description="Helical" evidence="7">
    <location>
        <begin position="226"/>
        <end position="247"/>
    </location>
</feature>
<feature type="domain" description="Mechanosensitive ion channel MscS C-terminal" evidence="11">
    <location>
        <begin position="386"/>
        <end position="468"/>
    </location>
</feature>
<comment type="function">
    <text evidence="7">Mechanosensitive channel that participates in the regulation of osmotic pressure changes within the cell, opening in response to stretch forces in the membrane lipid bilayer, without the need for other proteins. Contributes to normal resistance to hypoosmotic shock. Forms an ion channel of 1.0 nanosiemens conductance with a slight preference for anions.</text>
</comment>
<dbReference type="InterPro" id="IPR010920">
    <property type="entry name" value="LSM_dom_sf"/>
</dbReference>
<keyword evidence="13" id="KW-1185">Reference proteome</keyword>
<keyword evidence="9" id="KW-0732">Signal</keyword>
<comment type="subcellular location">
    <subcellularLocation>
        <location evidence="7">Cell inner membrane</location>
        <topology evidence="7">Multi-pass membrane protein</topology>
    </subcellularLocation>
    <subcellularLocation>
        <location evidence="1">Cell membrane</location>
        <topology evidence="1">Multi-pass membrane protein</topology>
    </subcellularLocation>
</comment>
<keyword evidence="7" id="KW-0997">Cell inner membrane</keyword>
<evidence type="ECO:0000256" key="3">
    <source>
        <dbReference type="ARBA" id="ARBA00022475"/>
    </source>
</evidence>
<gene>
    <name evidence="12" type="ORF">SAMN04488050_103308</name>
</gene>
<dbReference type="SUPFAM" id="SSF82689">
    <property type="entry name" value="Mechanosensitive channel protein MscS (YggB), C-terminal domain"/>
    <property type="match status" value="1"/>
</dbReference>
<keyword evidence="7" id="KW-0813">Transport</keyword>
<reference evidence="13" key="1">
    <citation type="submission" date="2016-10" db="EMBL/GenBank/DDBJ databases">
        <authorList>
            <person name="Varghese N."/>
            <person name="Submissions S."/>
        </authorList>
    </citation>
    <scope>NUCLEOTIDE SEQUENCE [LARGE SCALE GENOMIC DNA]</scope>
    <source>
        <strain evidence="13">DSM 26894</strain>
    </source>
</reference>
<feature type="transmembrane region" description="Helical" evidence="7">
    <location>
        <begin position="297"/>
        <end position="320"/>
    </location>
</feature>
<keyword evidence="7" id="KW-0406">Ion transport</keyword>
<dbReference type="Proteomes" id="UP000199392">
    <property type="component" value="Unassembled WGS sequence"/>
</dbReference>
<dbReference type="EMBL" id="FOZW01000003">
    <property type="protein sequence ID" value="SFS67127.1"/>
    <property type="molecule type" value="Genomic_DNA"/>
</dbReference>
<dbReference type="PANTHER" id="PTHR30221:SF1">
    <property type="entry name" value="SMALL-CONDUCTANCE MECHANOSENSITIVE CHANNEL"/>
    <property type="match status" value="1"/>
</dbReference>
<dbReference type="SUPFAM" id="SSF50182">
    <property type="entry name" value="Sm-like ribonucleoproteins"/>
    <property type="match status" value="1"/>
</dbReference>
<feature type="domain" description="Mechanosensitive ion channel MscS" evidence="10">
    <location>
        <begin position="313"/>
        <end position="379"/>
    </location>
</feature>
<keyword evidence="7" id="KW-0407">Ion channel</keyword>
<feature type="transmembrane region" description="Helical" evidence="7">
    <location>
        <begin position="268"/>
        <end position="291"/>
    </location>
</feature>
<dbReference type="AlphaFoldDB" id="A0A1I6RQX8"/>
<feature type="chain" id="PRO_5011739977" description="Small-conductance mechanosensitive channel" evidence="9">
    <location>
        <begin position="27"/>
        <end position="539"/>
    </location>
</feature>
<dbReference type="GO" id="GO:0008381">
    <property type="term" value="F:mechanosensitive monoatomic ion channel activity"/>
    <property type="evidence" value="ECO:0007669"/>
    <property type="project" value="InterPro"/>
</dbReference>
<keyword evidence="3" id="KW-1003">Cell membrane</keyword>
<organism evidence="12 13">
    <name type="scientific">Alloyangia pacifica</name>
    <dbReference type="NCBI Taxonomy" id="311180"/>
    <lineage>
        <taxon>Bacteria</taxon>
        <taxon>Pseudomonadati</taxon>
        <taxon>Pseudomonadota</taxon>
        <taxon>Alphaproteobacteria</taxon>
        <taxon>Rhodobacterales</taxon>
        <taxon>Roseobacteraceae</taxon>
        <taxon>Alloyangia</taxon>
    </lineage>
</organism>
<dbReference type="InterPro" id="IPR049278">
    <property type="entry name" value="MS_channel_C"/>
</dbReference>
<dbReference type="GO" id="GO:0005886">
    <property type="term" value="C:plasma membrane"/>
    <property type="evidence" value="ECO:0007669"/>
    <property type="project" value="UniProtKB-SubCell"/>
</dbReference>
<dbReference type="PANTHER" id="PTHR30221">
    <property type="entry name" value="SMALL-CONDUCTANCE MECHANOSENSITIVE CHANNEL"/>
    <property type="match status" value="1"/>
</dbReference>
<feature type="region of interest" description="Disordered" evidence="8">
    <location>
        <begin position="28"/>
        <end position="57"/>
    </location>
</feature>
<sequence length="539" mass="57730">MPRALLPLLRVLLLLLMVSAATDLVAQETAEPPAPAESSEAESPPTPAEEAIESAEERGREAVISNQDVIGAKGASDAPLPAESDAALIAALTDPGIASEELAIRSLPLTAAEMSQLAQAWQNMAKGMTKAVVEEQLAVLAKETAGETEVPRERLTQLVELRNNAFENLSTVVDGLEAKGGDAAEVAQFRAYRAAIHVDETQRADWRTLLAQGANWATDEDGGIKLALRIAVIVGSLLALLIIARAVRGVARRGLSRVPDLSKLLQAFIVMVIYWLTIAFGLMIVLSALGIDVTPLFALVGGASFIIAFAMQDTLGNLAAGLMIMINRPFDEGDYVTVAGTGGTVQSVSIVSTTVVTPDNQVIVIPNSKVWGDVITNVTASDTRRVDLTFGIGYGDSIEQAQEVLEKVVAEHPLILDDPAPVVRVNALGASSVDFICRPWTKVDDYWTVYWDLTRQVKEAFDREGISIPFPQADMHVHMAAPAALPFGDPGNGERSGAPARTKPETHDPAEGEPYYAREDRVTSFRRGDEGHEEDSDNT</sequence>
<dbReference type="RefSeq" id="WP_245696025.1">
    <property type="nucleotide sequence ID" value="NZ_FNCL01000003.1"/>
</dbReference>
<evidence type="ECO:0000256" key="7">
    <source>
        <dbReference type="RuleBase" id="RU369025"/>
    </source>
</evidence>
<protein>
    <recommendedName>
        <fullName evidence="7">Small-conductance mechanosensitive channel</fullName>
    </recommendedName>
</protein>
<dbReference type="InterPro" id="IPR023408">
    <property type="entry name" value="MscS_beta-dom_sf"/>
</dbReference>
<dbReference type="Pfam" id="PF21082">
    <property type="entry name" value="MS_channel_3rd"/>
    <property type="match status" value="1"/>
</dbReference>
<evidence type="ECO:0000256" key="9">
    <source>
        <dbReference type="SAM" id="SignalP"/>
    </source>
</evidence>
<feature type="compositionally biased region" description="Basic and acidic residues" evidence="8">
    <location>
        <begin position="502"/>
        <end position="530"/>
    </location>
</feature>
<evidence type="ECO:0000256" key="1">
    <source>
        <dbReference type="ARBA" id="ARBA00004651"/>
    </source>
</evidence>